<dbReference type="PANTHER" id="PTHR15922:SF2">
    <property type="entry name" value="NBAS SUBUNIT OF NRZ TETHERING COMPLEX"/>
    <property type="match status" value="1"/>
</dbReference>
<dbReference type="Proteomes" id="UP001652741">
    <property type="component" value="Unplaced"/>
</dbReference>
<evidence type="ECO:0000313" key="2">
    <source>
        <dbReference type="RefSeq" id="XP_045567435.1"/>
    </source>
</evidence>
<proteinExistence type="predicted"/>
<sequence>MDDIENEDKRYCLFLQLLGDSRKWEEFQQLMLLLQAWPPMMKEEVAQSERNPWVVLTSTLIECCRGQGSEIGLDLGQEIMNMVRSLYPSKHKLPAQCIRYMSSLLLDQPGLRLPALKLLTESQDPQLLELALDQINNITEVTITLYSSVLTHRMGLLLRIDSQNGSSAPY</sequence>
<name>A0ABM3E8P1_SALSA</name>
<protein>
    <submittedName>
        <fullName evidence="2">Neuroblastoma-amplified sequence-like</fullName>
    </submittedName>
</protein>
<gene>
    <name evidence="2" type="primary">LOC106593808</name>
</gene>
<dbReference type="GeneID" id="106593808"/>
<reference evidence="2" key="1">
    <citation type="submission" date="2025-08" db="UniProtKB">
        <authorList>
            <consortium name="RefSeq"/>
        </authorList>
    </citation>
    <scope>IDENTIFICATION</scope>
</reference>
<dbReference type="PANTHER" id="PTHR15922">
    <property type="entry name" value="NEUROBLASTOMA-AMPLIFIED SEQUENCE"/>
    <property type="match status" value="1"/>
</dbReference>
<accession>A0ABM3E8P1</accession>
<evidence type="ECO:0000313" key="1">
    <source>
        <dbReference type="Proteomes" id="UP001652741"/>
    </source>
</evidence>
<keyword evidence="1" id="KW-1185">Reference proteome</keyword>
<organism evidence="1 2">
    <name type="scientific">Salmo salar</name>
    <name type="common">Atlantic salmon</name>
    <dbReference type="NCBI Taxonomy" id="8030"/>
    <lineage>
        <taxon>Eukaryota</taxon>
        <taxon>Metazoa</taxon>
        <taxon>Chordata</taxon>
        <taxon>Craniata</taxon>
        <taxon>Vertebrata</taxon>
        <taxon>Euteleostomi</taxon>
        <taxon>Actinopterygii</taxon>
        <taxon>Neopterygii</taxon>
        <taxon>Teleostei</taxon>
        <taxon>Protacanthopterygii</taxon>
        <taxon>Salmoniformes</taxon>
        <taxon>Salmonidae</taxon>
        <taxon>Salmoninae</taxon>
        <taxon>Salmo</taxon>
    </lineage>
</organism>
<dbReference type="RefSeq" id="XP_045567435.1">
    <property type="nucleotide sequence ID" value="XM_045711479.1"/>
</dbReference>